<evidence type="ECO:0000256" key="2">
    <source>
        <dbReference type="SAM" id="MobiDB-lite"/>
    </source>
</evidence>
<dbReference type="InterPro" id="IPR013830">
    <property type="entry name" value="SGNH_hydro"/>
</dbReference>
<dbReference type="InterPro" id="IPR036514">
    <property type="entry name" value="SGNH_hydro_sf"/>
</dbReference>
<comment type="caution">
    <text evidence="4">The sequence shown here is derived from an EMBL/GenBank/DDBJ whole genome shotgun (WGS) entry which is preliminary data.</text>
</comment>
<dbReference type="PANTHER" id="PTHR11852:SF0">
    <property type="entry name" value="PLATELET-ACTIVATING FACTOR ACETYLHYDROLASE IB SUBUNIT BETA HOMOLOG"/>
    <property type="match status" value="1"/>
</dbReference>
<dbReference type="AlphaFoldDB" id="A0ABD3XPF2"/>
<dbReference type="PANTHER" id="PTHR11852">
    <property type="entry name" value="PLATELET-ACTIVATING FACTOR ACETYLHYDROLASE"/>
    <property type="match status" value="1"/>
</dbReference>
<dbReference type="CDD" id="cd01820">
    <property type="entry name" value="PAF_acetylesterase_like"/>
    <property type="match status" value="1"/>
</dbReference>
<evidence type="ECO:0000313" key="5">
    <source>
        <dbReference type="Proteomes" id="UP001634394"/>
    </source>
</evidence>
<reference evidence="4 5" key="1">
    <citation type="submission" date="2024-11" db="EMBL/GenBank/DDBJ databases">
        <title>Chromosome-level genome assembly of the freshwater bivalve Anodonta woodiana.</title>
        <authorList>
            <person name="Chen X."/>
        </authorList>
    </citation>
    <scope>NUCLEOTIDE SEQUENCE [LARGE SCALE GENOMIC DNA]</scope>
    <source>
        <strain evidence="4">MN2024</strain>
        <tissue evidence="4">Gills</tissue>
    </source>
</reference>
<organism evidence="4 5">
    <name type="scientific">Sinanodonta woodiana</name>
    <name type="common">Chinese pond mussel</name>
    <name type="synonym">Anodonta woodiana</name>
    <dbReference type="NCBI Taxonomy" id="1069815"/>
    <lineage>
        <taxon>Eukaryota</taxon>
        <taxon>Metazoa</taxon>
        <taxon>Spiralia</taxon>
        <taxon>Lophotrochozoa</taxon>
        <taxon>Mollusca</taxon>
        <taxon>Bivalvia</taxon>
        <taxon>Autobranchia</taxon>
        <taxon>Heteroconchia</taxon>
        <taxon>Palaeoheterodonta</taxon>
        <taxon>Unionida</taxon>
        <taxon>Unionoidea</taxon>
        <taxon>Unionidae</taxon>
        <taxon>Unioninae</taxon>
        <taxon>Sinanodonta</taxon>
    </lineage>
</organism>
<gene>
    <name evidence="4" type="ORF">ACJMK2_026858</name>
</gene>
<proteinExistence type="inferred from homology"/>
<evidence type="ECO:0000256" key="1">
    <source>
        <dbReference type="ARBA" id="ARBA00038184"/>
    </source>
</evidence>
<keyword evidence="5" id="KW-1185">Reference proteome</keyword>
<protein>
    <recommendedName>
        <fullName evidence="3">SGNH hydrolase-type esterase domain-containing protein</fullName>
    </recommendedName>
</protein>
<sequence length="245" mass="27707">MRINTAPMNPAAVPQPVEDVQGDDRWMSQHHRFLAEIKEKEPEVVFIGDSLIRNLSLTQLWKQMFEPLHCLNLGIGGDQTQNVLWRVLNGEMEEISPKVIVLLVGTNNYDHTAEQVTDGILEIVRVIQSKQPQAQVIVTGIPPRGEKPNPLREKIMKINESLAEECENLQNVTFLNVDSSLFVNQSTGLISATDMYDYLHLTQAGYQKLSEPLLEEIQNLLHEFIKVENTSIITESVEGELPNDK</sequence>
<feature type="domain" description="SGNH hydrolase-type esterase" evidence="3">
    <location>
        <begin position="46"/>
        <end position="207"/>
    </location>
</feature>
<evidence type="ECO:0000259" key="3">
    <source>
        <dbReference type="Pfam" id="PF13472"/>
    </source>
</evidence>
<dbReference type="EMBL" id="JBJQND010000002">
    <property type="protein sequence ID" value="KAL3886898.1"/>
    <property type="molecule type" value="Genomic_DNA"/>
</dbReference>
<evidence type="ECO:0000313" key="4">
    <source>
        <dbReference type="EMBL" id="KAL3886898.1"/>
    </source>
</evidence>
<comment type="similarity">
    <text evidence="1">Belongs to the 'GDSL' lipolytic enzyme family. Platelet-activating factor acetylhydrolase IB beta/gamma subunits subfamily.</text>
</comment>
<dbReference type="Gene3D" id="3.40.50.1110">
    <property type="entry name" value="SGNH hydrolase"/>
    <property type="match status" value="1"/>
</dbReference>
<accession>A0ABD3XPF2</accession>
<dbReference type="SUPFAM" id="SSF52266">
    <property type="entry name" value="SGNH hydrolase"/>
    <property type="match status" value="1"/>
</dbReference>
<dbReference type="Pfam" id="PF13472">
    <property type="entry name" value="Lipase_GDSL_2"/>
    <property type="match status" value="1"/>
</dbReference>
<dbReference type="Proteomes" id="UP001634394">
    <property type="component" value="Unassembled WGS sequence"/>
</dbReference>
<feature type="region of interest" description="Disordered" evidence="2">
    <location>
        <begin position="1"/>
        <end position="20"/>
    </location>
</feature>
<name>A0ABD3XPF2_SINWO</name>